<dbReference type="InterPro" id="IPR000917">
    <property type="entry name" value="Sulfatase_N"/>
</dbReference>
<organism evidence="2 3">
    <name type="scientific">Halovivax cerinus</name>
    <dbReference type="NCBI Taxonomy" id="1487865"/>
    <lineage>
        <taxon>Archaea</taxon>
        <taxon>Methanobacteriati</taxon>
        <taxon>Methanobacteriota</taxon>
        <taxon>Stenosarchaea group</taxon>
        <taxon>Halobacteria</taxon>
        <taxon>Halobacteriales</taxon>
        <taxon>Natrialbaceae</taxon>
        <taxon>Halovivax</taxon>
    </lineage>
</organism>
<gene>
    <name evidence="2" type="ORF">ACFOUR_11965</name>
</gene>
<dbReference type="Gene3D" id="3.40.720.10">
    <property type="entry name" value="Alkaline Phosphatase, subunit A"/>
    <property type="match status" value="1"/>
</dbReference>
<proteinExistence type="predicted"/>
<feature type="domain" description="Sulfatase N-terminal" evidence="1">
    <location>
        <begin position="164"/>
        <end position="318"/>
    </location>
</feature>
<evidence type="ECO:0000313" key="2">
    <source>
        <dbReference type="EMBL" id="MFC3959080.1"/>
    </source>
</evidence>
<name>A0ABD5NQU3_9EURY</name>
<keyword evidence="3" id="KW-1185">Reference proteome</keyword>
<dbReference type="GeneID" id="73902653"/>
<protein>
    <submittedName>
        <fullName evidence="2">Sulfatase-like hydrolase/transferase</fullName>
    </submittedName>
</protein>
<reference evidence="2 3" key="1">
    <citation type="journal article" date="2019" name="Int. J. Syst. Evol. Microbiol.">
        <title>The Global Catalogue of Microorganisms (GCM) 10K type strain sequencing project: providing services to taxonomists for standard genome sequencing and annotation.</title>
        <authorList>
            <consortium name="The Broad Institute Genomics Platform"/>
            <consortium name="The Broad Institute Genome Sequencing Center for Infectious Disease"/>
            <person name="Wu L."/>
            <person name="Ma J."/>
        </authorList>
    </citation>
    <scope>NUCLEOTIDE SEQUENCE [LARGE SCALE GENOMIC DNA]</scope>
    <source>
        <strain evidence="2 3">IBRC-M 10256</strain>
    </source>
</reference>
<dbReference type="Proteomes" id="UP001595846">
    <property type="component" value="Unassembled WGS sequence"/>
</dbReference>
<evidence type="ECO:0000259" key="1">
    <source>
        <dbReference type="Pfam" id="PF00884"/>
    </source>
</evidence>
<dbReference type="EMBL" id="JBHSAQ010000010">
    <property type="protein sequence ID" value="MFC3959080.1"/>
    <property type="molecule type" value="Genomic_DNA"/>
</dbReference>
<dbReference type="SUPFAM" id="SSF53649">
    <property type="entry name" value="Alkaline phosphatase-like"/>
    <property type="match status" value="1"/>
</dbReference>
<dbReference type="Pfam" id="PF00884">
    <property type="entry name" value="Sulfatase"/>
    <property type="match status" value="1"/>
</dbReference>
<dbReference type="RefSeq" id="WP_256533522.1">
    <property type="nucleotide sequence ID" value="NZ_CP101824.1"/>
</dbReference>
<dbReference type="AlphaFoldDB" id="A0ABD5NQU3"/>
<comment type="caution">
    <text evidence="2">The sequence shown here is derived from an EMBL/GenBank/DDBJ whole genome shotgun (WGS) entry which is preliminary data.</text>
</comment>
<dbReference type="InterPro" id="IPR017850">
    <property type="entry name" value="Alkaline_phosphatase_core_sf"/>
</dbReference>
<accession>A0ABD5NQU3</accession>
<evidence type="ECO:0000313" key="3">
    <source>
        <dbReference type="Proteomes" id="UP001595846"/>
    </source>
</evidence>
<sequence>MSSKRYTIENVKRGVNSPKLIASEMKRIAHLPRKWYNRHQFVQKYGYGIDVMAKDWDYLIILDACRYDIFEEVASMEGNLNSVISRGSHSKEFATKNFANRELYNTVYVTANGYGARIADGAFHDLIFTDEDDAVEDVEVLHSSAKGMAPSTVYNATIDAYEKYPNKRIISHFMQPHSPYLGERAEELRKRVKNEGLIVLSRDPEKIKNYDQNGENVVSTLGGAVREGYMTMEEFKEVYVENLEIVLEYVSSLIEYFDGKIVVTADHGQSLGEKDVFGHPQNTYMEELRRVPWLTVDSGDRPEVTSEKPTTLQDITNEAIEKRLVNLGYKT</sequence>